<dbReference type="EMBL" id="SVBY01000008">
    <property type="protein sequence ID" value="MBE6091958.1"/>
    <property type="molecule type" value="Genomic_DNA"/>
</dbReference>
<reference evidence="1" key="1">
    <citation type="submission" date="2019-04" db="EMBL/GenBank/DDBJ databases">
        <title>Evolution of Biomass-Degrading Anaerobic Consortia Revealed by Metagenomics.</title>
        <authorList>
            <person name="Peng X."/>
        </authorList>
    </citation>
    <scope>NUCLEOTIDE SEQUENCE</scope>
    <source>
        <strain evidence="1">SIG240</strain>
    </source>
</reference>
<dbReference type="Proteomes" id="UP000761380">
    <property type="component" value="Unassembled WGS sequence"/>
</dbReference>
<accession>A0A927ZS14</accession>
<evidence type="ECO:0000313" key="2">
    <source>
        <dbReference type="Proteomes" id="UP000761380"/>
    </source>
</evidence>
<proteinExistence type="predicted"/>
<dbReference type="AlphaFoldDB" id="A0A927ZS14"/>
<sequence>MITVKGKTLMISANDTFMTLFQAYGAQLDGTETIYFNINAEPNGSAPIKRIPCGIDRLNNIISIYATKTEMSVLEAGKTYWYDLTMDTPNGLHMTLIYPSKLIVREVMHSD</sequence>
<evidence type="ECO:0000313" key="1">
    <source>
        <dbReference type="EMBL" id="MBE6091958.1"/>
    </source>
</evidence>
<gene>
    <name evidence="1" type="ORF">E7201_02085</name>
</gene>
<protein>
    <submittedName>
        <fullName evidence="1">Uncharacterized protein</fullName>
    </submittedName>
</protein>
<comment type="caution">
    <text evidence="1">The sequence shown here is derived from an EMBL/GenBank/DDBJ whole genome shotgun (WGS) entry which is preliminary data.</text>
</comment>
<organism evidence="1 2">
    <name type="scientific">Selenomonas ruminantium</name>
    <dbReference type="NCBI Taxonomy" id="971"/>
    <lineage>
        <taxon>Bacteria</taxon>
        <taxon>Bacillati</taxon>
        <taxon>Bacillota</taxon>
        <taxon>Negativicutes</taxon>
        <taxon>Selenomonadales</taxon>
        <taxon>Selenomonadaceae</taxon>
        <taxon>Selenomonas</taxon>
    </lineage>
</organism>
<name>A0A927ZS14_SELRU</name>